<feature type="compositionally biased region" description="Basic and acidic residues" evidence="11">
    <location>
        <begin position="13"/>
        <end position="25"/>
    </location>
</feature>
<evidence type="ECO:0000313" key="15">
    <source>
        <dbReference type="Proteomes" id="UP000078544"/>
    </source>
</evidence>
<evidence type="ECO:0000256" key="1">
    <source>
        <dbReference type="ARBA" id="ARBA00005594"/>
    </source>
</evidence>
<comment type="caution">
    <text evidence="14">The sequence shown here is derived from an EMBL/GenBank/DDBJ whole genome shotgun (WGS) entry which is preliminary data.</text>
</comment>
<dbReference type="PANTHER" id="PTHR45794">
    <property type="entry name" value="LEUCYL-TRNA SYNTHETASE"/>
    <property type="match status" value="1"/>
</dbReference>
<evidence type="ECO:0000256" key="11">
    <source>
        <dbReference type="SAM" id="MobiDB-lite"/>
    </source>
</evidence>
<keyword evidence="15" id="KW-1185">Reference proteome</keyword>
<dbReference type="EC" id="6.1.1.4" evidence="2"/>
<evidence type="ECO:0000256" key="4">
    <source>
        <dbReference type="ARBA" id="ARBA00022741"/>
    </source>
</evidence>
<dbReference type="AlphaFoldDB" id="A0A167WR22"/>
<dbReference type="SUPFAM" id="SSF52374">
    <property type="entry name" value="Nucleotidylyl transferase"/>
    <property type="match status" value="1"/>
</dbReference>
<feature type="domain" description="Methionyl/Valyl/Leucyl/Isoleucyl-tRNA synthetase anticodon-binding" evidence="13">
    <location>
        <begin position="845"/>
        <end position="965"/>
    </location>
</feature>
<organism evidence="14 15">
    <name type="scientific">Moelleriella libera RCEF 2490</name>
    <dbReference type="NCBI Taxonomy" id="1081109"/>
    <lineage>
        <taxon>Eukaryota</taxon>
        <taxon>Fungi</taxon>
        <taxon>Dikarya</taxon>
        <taxon>Ascomycota</taxon>
        <taxon>Pezizomycotina</taxon>
        <taxon>Sordariomycetes</taxon>
        <taxon>Hypocreomycetidae</taxon>
        <taxon>Hypocreales</taxon>
        <taxon>Clavicipitaceae</taxon>
        <taxon>Moelleriella</taxon>
    </lineage>
</organism>
<evidence type="ECO:0000256" key="5">
    <source>
        <dbReference type="ARBA" id="ARBA00022840"/>
    </source>
</evidence>
<dbReference type="Pfam" id="PF00133">
    <property type="entry name" value="tRNA-synt_1"/>
    <property type="match status" value="2"/>
</dbReference>
<protein>
    <recommendedName>
        <fullName evidence="2">leucine--tRNA ligase</fullName>
        <ecNumber evidence="2">6.1.1.4</ecNumber>
    </recommendedName>
    <alternativeName>
        <fullName evidence="8">Leucyl-tRNA synthetase</fullName>
    </alternativeName>
</protein>
<dbReference type="Proteomes" id="UP000078544">
    <property type="component" value="Unassembled WGS sequence"/>
</dbReference>
<comment type="similarity">
    <text evidence="1 10">Belongs to the class-I aminoacyl-tRNA synthetase family.</text>
</comment>
<dbReference type="STRING" id="1081109.A0A167WR22"/>
<accession>A0A167WR22</accession>
<evidence type="ECO:0000313" key="14">
    <source>
        <dbReference type="EMBL" id="KZZ89167.1"/>
    </source>
</evidence>
<evidence type="ECO:0000259" key="13">
    <source>
        <dbReference type="Pfam" id="PF08264"/>
    </source>
</evidence>
<reference evidence="14 15" key="1">
    <citation type="journal article" date="2016" name="Genome Biol. Evol.">
        <title>Divergent and convergent evolution of fungal pathogenicity.</title>
        <authorList>
            <person name="Shang Y."/>
            <person name="Xiao G."/>
            <person name="Zheng P."/>
            <person name="Cen K."/>
            <person name="Zhan S."/>
            <person name="Wang C."/>
        </authorList>
    </citation>
    <scope>NUCLEOTIDE SEQUENCE [LARGE SCALE GENOMIC DNA]</scope>
    <source>
        <strain evidence="14 15">RCEF 2490</strain>
    </source>
</reference>
<evidence type="ECO:0000256" key="9">
    <source>
        <dbReference type="ARBA" id="ARBA00047469"/>
    </source>
</evidence>
<feature type="domain" description="Aminoacyl-tRNA synthetase class Ia" evidence="12">
    <location>
        <begin position="198"/>
        <end position="784"/>
    </location>
</feature>
<dbReference type="InterPro" id="IPR013155">
    <property type="entry name" value="M/V/L/I-tRNA-synth_anticd-bd"/>
</dbReference>
<dbReference type="OrthoDB" id="10249672at2759"/>
<keyword evidence="7 10" id="KW-0030">Aminoacyl-tRNA synthetase</keyword>
<keyword evidence="3 10" id="KW-0436">Ligase</keyword>
<keyword evidence="4 10" id="KW-0547">Nucleotide-binding</keyword>
<keyword evidence="5 10" id="KW-0067">ATP-binding</keyword>
<evidence type="ECO:0000256" key="10">
    <source>
        <dbReference type="RuleBase" id="RU363035"/>
    </source>
</evidence>
<dbReference type="EMBL" id="AZGY01000026">
    <property type="protein sequence ID" value="KZZ89167.1"/>
    <property type="molecule type" value="Genomic_DNA"/>
</dbReference>
<dbReference type="InterPro" id="IPR001412">
    <property type="entry name" value="aa-tRNA-synth_I_CS"/>
</dbReference>
<gene>
    <name evidence="14" type="ORF">AAL_07815</name>
</gene>
<dbReference type="InterPro" id="IPR002300">
    <property type="entry name" value="aa-tRNA-synth_Ia"/>
</dbReference>
<dbReference type="PROSITE" id="PS00178">
    <property type="entry name" value="AA_TRNA_LIGASE_I"/>
    <property type="match status" value="1"/>
</dbReference>
<comment type="catalytic activity">
    <reaction evidence="9">
        <text>tRNA(Leu) + L-leucine + ATP = L-leucyl-tRNA(Leu) + AMP + diphosphate</text>
        <dbReference type="Rhea" id="RHEA:11688"/>
        <dbReference type="Rhea" id="RHEA-COMP:9613"/>
        <dbReference type="Rhea" id="RHEA-COMP:9622"/>
        <dbReference type="ChEBI" id="CHEBI:30616"/>
        <dbReference type="ChEBI" id="CHEBI:33019"/>
        <dbReference type="ChEBI" id="CHEBI:57427"/>
        <dbReference type="ChEBI" id="CHEBI:78442"/>
        <dbReference type="ChEBI" id="CHEBI:78494"/>
        <dbReference type="ChEBI" id="CHEBI:456215"/>
        <dbReference type="EC" id="6.1.1.4"/>
    </reaction>
</comment>
<dbReference type="PANTHER" id="PTHR45794:SF1">
    <property type="entry name" value="LEUCINE--TRNA LIGASE, CYTOPLASMIC"/>
    <property type="match status" value="1"/>
</dbReference>
<evidence type="ECO:0000256" key="6">
    <source>
        <dbReference type="ARBA" id="ARBA00022917"/>
    </source>
</evidence>
<name>A0A167WR22_9HYPO</name>
<dbReference type="InterPro" id="IPR004493">
    <property type="entry name" value="Leu-tRNA-synth_Ia_arc/euk"/>
</dbReference>
<dbReference type="Gene3D" id="3.90.740.10">
    <property type="entry name" value="Valyl/Leucyl/Isoleucyl-tRNA synthetase, editing domain"/>
    <property type="match status" value="1"/>
</dbReference>
<evidence type="ECO:0000256" key="8">
    <source>
        <dbReference type="ARBA" id="ARBA00030520"/>
    </source>
</evidence>
<dbReference type="GO" id="GO:0002161">
    <property type="term" value="F:aminoacyl-tRNA deacylase activity"/>
    <property type="evidence" value="ECO:0007669"/>
    <property type="project" value="InterPro"/>
</dbReference>
<dbReference type="NCBIfam" id="TIGR00395">
    <property type="entry name" value="leuS_arch"/>
    <property type="match status" value="1"/>
</dbReference>
<proteinExistence type="inferred from homology"/>
<dbReference type="Gene3D" id="3.40.50.620">
    <property type="entry name" value="HUPs"/>
    <property type="match status" value="1"/>
</dbReference>
<dbReference type="GO" id="GO:0005524">
    <property type="term" value="F:ATP binding"/>
    <property type="evidence" value="ECO:0007669"/>
    <property type="project" value="UniProtKB-KW"/>
</dbReference>
<dbReference type="InterPro" id="IPR014729">
    <property type="entry name" value="Rossmann-like_a/b/a_fold"/>
</dbReference>
<dbReference type="FunFam" id="3.90.740.10:FF:000001">
    <property type="entry name" value="Leucine--tRNA ligase, cytoplasmic"/>
    <property type="match status" value="1"/>
</dbReference>
<feature type="region of interest" description="Disordered" evidence="11">
    <location>
        <begin position="1"/>
        <end position="25"/>
    </location>
</feature>
<evidence type="ECO:0000256" key="3">
    <source>
        <dbReference type="ARBA" id="ARBA00022598"/>
    </source>
</evidence>
<feature type="domain" description="Aminoacyl-tRNA synthetase class Ia" evidence="12">
    <location>
        <begin position="61"/>
        <end position="123"/>
    </location>
</feature>
<evidence type="ECO:0000256" key="7">
    <source>
        <dbReference type="ARBA" id="ARBA00023146"/>
    </source>
</evidence>
<dbReference type="SUPFAM" id="SSF50677">
    <property type="entry name" value="ValRS/IleRS/LeuRS editing domain"/>
    <property type="match status" value="1"/>
</dbReference>
<dbReference type="GO" id="GO:0006429">
    <property type="term" value="P:leucyl-tRNA aminoacylation"/>
    <property type="evidence" value="ECO:0007669"/>
    <property type="project" value="InterPro"/>
</dbReference>
<dbReference type="InterPro" id="IPR009008">
    <property type="entry name" value="Val/Leu/Ile-tRNA-synth_edit"/>
</dbReference>
<dbReference type="GO" id="GO:0004823">
    <property type="term" value="F:leucine-tRNA ligase activity"/>
    <property type="evidence" value="ECO:0007669"/>
    <property type="project" value="UniProtKB-EC"/>
</dbReference>
<dbReference type="InterPro" id="IPR009080">
    <property type="entry name" value="tRNAsynth_Ia_anticodon-bd"/>
</dbReference>
<evidence type="ECO:0000256" key="2">
    <source>
        <dbReference type="ARBA" id="ARBA00013164"/>
    </source>
</evidence>
<dbReference type="Pfam" id="PF08264">
    <property type="entry name" value="Anticodon_1"/>
    <property type="match status" value="1"/>
</dbReference>
<keyword evidence="6 10" id="KW-0648">Protein biosynthesis</keyword>
<dbReference type="SUPFAM" id="SSF47323">
    <property type="entry name" value="Anticodon-binding domain of a subclass of class I aminoacyl-tRNA synthetases"/>
    <property type="match status" value="1"/>
</dbReference>
<sequence>MDEDFKSGTLKVQKTEKRDALRSTEQKYQKLWQDEKVFESNAPSNLDYPCASINPEDLVQKFPKYFATMAYPYVNGAPHLGHAFTVSKVEFASRVARAQGKNTLYPQGYHATGMPIKACADKLVNEIALFGQTFEGFSEGNADVASNDQPDLHSREDVTKFTNEKKGKAALKTVKAKYQFQVMLALGIPRHEIHKFADAKHWLHYFPQMWQKDLTNLGCAIDWRRSFITTDANGYYDSFVRWQMRRLRELKKIRFGKRYTIYSPKDGQPCLDHDRSSGEGVIAQEYTAVKCRVLHWSEKAQQALSLNDEIHANAKIFMVAATLRPETIYGQTNLFVCPSISYGIFKVSESDFFFVTDRAARNMAFQGIFPGWGTAPKVMEMRGSDVLGSVVYAPLGAKGEVYVIPMESIKETKGTGIVMSVPSDSPDDYITTKELSRKANFYNIKQEWVCPNVVSVIDTPEYGATIAPALVKKLKINSPKDERQLLEAKELAYKIGFYQGKMVIGEFAGMQVQEAKPRVRQLILDSGDAFVYCEPDGVVVSRSGDQCVAAFLDQWFLTYGIDETWRDATLEHLRGDDGLGFNCFSAATKHSLEQTFHWLVEWSVTRQYGLGTELPWDSSQMVEGLSDSTIYMAYYTVSHFLHSDIYGKEPGLADVSVAQMTDDVWDYVFALTDETNSDIGKPILDAMRREFTYWYPLDVRISGKDLINNHLVFFLYTHQAIWEKTPRYLPKGIRLNGHLMLNGEKMSKSTGNFLTLADAIEKFGADAIRVALADGGDSADDANFQESTANAAILKLFELRKWIEKVMTDVRLLKPGEEFRHVNQTENIETADCIQRTGPMAFWDELFNNELNTLIQSTLQAYDATNYKLALKSGFYDFTSARDSYRAATISESIGMHRDCVNRYVESQALMLCIIVPHWADYIWREILKKPSTIQIATFPTSPEPIPTLNAISDYVKTVLARIRTIDAGQQRRLAKGKDLFFDPSKDKCLNIFVANTWPAWQIRCIDIAQELYDGSTLDMKTVATRITPKDMKQAMPFMQDLKRRLDAGESQRTVFRRALGFEEVVVLEKLVPLLKDTVLKLKEVKIFILDEQGSKTWSTSKGVIPEGSARLPQVASLAKPGMPSMEFVNISALSVIPGGK</sequence>
<evidence type="ECO:0000259" key="12">
    <source>
        <dbReference type="Pfam" id="PF00133"/>
    </source>
</evidence>